<dbReference type="GO" id="GO:0004523">
    <property type="term" value="F:RNA-DNA hybrid ribonuclease activity"/>
    <property type="evidence" value="ECO:0007669"/>
    <property type="project" value="InterPro"/>
</dbReference>
<dbReference type="Proteomes" id="UP000264353">
    <property type="component" value="Chromosome A7"/>
</dbReference>
<gene>
    <name evidence="2" type="ORF">BRARA_G01439</name>
</gene>
<dbReference type="Gene3D" id="3.30.420.10">
    <property type="entry name" value="Ribonuclease H-like superfamily/Ribonuclease H"/>
    <property type="match status" value="1"/>
</dbReference>
<reference evidence="2 3" key="1">
    <citation type="submission" date="2018-06" db="EMBL/GenBank/DDBJ databases">
        <title>WGS assembly of Brassica rapa FPsc.</title>
        <authorList>
            <person name="Bowman J."/>
            <person name="Kohchi T."/>
            <person name="Yamato K."/>
            <person name="Jenkins J."/>
            <person name="Shu S."/>
            <person name="Ishizaki K."/>
            <person name="Yamaoka S."/>
            <person name="Nishihama R."/>
            <person name="Nakamura Y."/>
            <person name="Berger F."/>
            <person name="Adam C."/>
            <person name="Aki S."/>
            <person name="Althoff F."/>
            <person name="Araki T."/>
            <person name="Arteaga-Vazquez M."/>
            <person name="Balasubrmanian S."/>
            <person name="Bauer D."/>
            <person name="Boehm C."/>
            <person name="Briginshaw L."/>
            <person name="Caballero-Perez J."/>
            <person name="Catarino B."/>
            <person name="Chen F."/>
            <person name="Chiyoda S."/>
            <person name="Chovatia M."/>
            <person name="Davies K."/>
            <person name="Delmans M."/>
            <person name="Demura T."/>
            <person name="Dierschke T."/>
            <person name="Dolan L."/>
            <person name="Dorantes-Acosta A."/>
            <person name="Eklund D."/>
            <person name="Florent S."/>
            <person name="Flores-Sandoval E."/>
            <person name="Fujiyama A."/>
            <person name="Fukuzawa H."/>
            <person name="Galik B."/>
            <person name="Grimanelli D."/>
            <person name="Grimwood J."/>
            <person name="Grossniklaus U."/>
            <person name="Hamada T."/>
            <person name="Haseloff J."/>
            <person name="Hetherington A."/>
            <person name="Higo A."/>
            <person name="Hirakawa Y."/>
            <person name="Hundley H."/>
            <person name="Ikeda Y."/>
            <person name="Inoue K."/>
            <person name="Inoue S."/>
            <person name="Ishida S."/>
            <person name="Jia Q."/>
            <person name="Kakita M."/>
            <person name="Kanazawa T."/>
            <person name="Kawai Y."/>
            <person name="Kawashima T."/>
            <person name="Kennedy M."/>
            <person name="Kinose K."/>
            <person name="Kinoshita T."/>
            <person name="Kohara Y."/>
            <person name="Koide E."/>
            <person name="Komatsu K."/>
            <person name="Kopischke S."/>
            <person name="Kubo M."/>
            <person name="Kyozuka J."/>
            <person name="Lagercrantz U."/>
            <person name="Lin S."/>
            <person name="Lindquist E."/>
            <person name="Lipzen A."/>
            <person name="Lu C."/>
            <person name="Luna E."/>
            <person name="Martienssen R."/>
            <person name="Minamino N."/>
            <person name="Mizutani M."/>
            <person name="Mizutani M."/>
            <person name="Mochizuki N."/>
            <person name="Monte I."/>
            <person name="Mosher R."/>
            <person name="Nagasaki H."/>
            <person name="Nakagami H."/>
            <person name="Naramoto S."/>
            <person name="Nishitani K."/>
            <person name="Ohtani M."/>
            <person name="Okamoto T."/>
            <person name="Okumura M."/>
            <person name="Phillips J."/>
            <person name="Pollak B."/>
            <person name="Reinders A."/>
            <person name="Roevekamp M."/>
            <person name="Sano R."/>
            <person name="Sawa S."/>
            <person name="Schmid M."/>
            <person name="Shirakawa M."/>
            <person name="Solano R."/>
            <person name="Spunde A."/>
            <person name="Suetsugu N."/>
            <person name="Sugano S."/>
            <person name="Sugiyama A."/>
            <person name="Sun R."/>
            <person name="Suzuki Y."/>
            <person name="Takenaka M."/>
            <person name="Takezawa D."/>
            <person name="Tomogane H."/>
            <person name="Tsuzuki M."/>
            <person name="Ueda T."/>
            <person name="Umeda M."/>
            <person name="Ward J."/>
            <person name="Watanabe Y."/>
            <person name="Yazaki K."/>
            <person name="Yokoyama R."/>
            <person name="Yoshitake Y."/>
            <person name="Yotsui I."/>
            <person name="Zachgo S."/>
            <person name="Schmutz J."/>
        </authorList>
    </citation>
    <scope>NUCLEOTIDE SEQUENCE [LARGE SCALE GENOMIC DNA]</scope>
    <source>
        <strain evidence="3">cv. B-3</strain>
    </source>
</reference>
<dbReference type="InterPro" id="IPR002156">
    <property type="entry name" value="RNaseH_domain"/>
</dbReference>
<dbReference type="SUPFAM" id="SSF53098">
    <property type="entry name" value="Ribonuclease H-like"/>
    <property type="match status" value="1"/>
</dbReference>
<dbReference type="InterPro" id="IPR036397">
    <property type="entry name" value="RNaseH_sf"/>
</dbReference>
<evidence type="ECO:0000313" key="3">
    <source>
        <dbReference type="Proteomes" id="UP000264353"/>
    </source>
</evidence>
<protein>
    <recommendedName>
        <fullName evidence="1">RNase H type-1 domain-containing protein</fullName>
    </recommendedName>
</protein>
<accession>A0A397YKZ2</accession>
<organism evidence="2 3">
    <name type="scientific">Brassica campestris</name>
    <name type="common">Field mustard</name>
    <dbReference type="NCBI Taxonomy" id="3711"/>
    <lineage>
        <taxon>Eukaryota</taxon>
        <taxon>Viridiplantae</taxon>
        <taxon>Streptophyta</taxon>
        <taxon>Embryophyta</taxon>
        <taxon>Tracheophyta</taxon>
        <taxon>Spermatophyta</taxon>
        <taxon>Magnoliopsida</taxon>
        <taxon>eudicotyledons</taxon>
        <taxon>Gunneridae</taxon>
        <taxon>Pentapetalae</taxon>
        <taxon>rosids</taxon>
        <taxon>malvids</taxon>
        <taxon>Brassicales</taxon>
        <taxon>Brassicaceae</taxon>
        <taxon>Brassiceae</taxon>
        <taxon>Brassica</taxon>
    </lineage>
</organism>
<dbReference type="InterPro" id="IPR012337">
    <property type="entry name" value="RNaseH-like_sf"/>
</dbReference>
<name>A0A397YKZ2_BRACM</name>
<dbReference type="Pfam" id="PF13456">
    <property type="entry name" value="RVT_3"/>
    <property type="match status" value="1"/>
</dbReference>
<sequence>MHKTIPPARAHIHYDSTISGMECIFDASWQVSTHYGGMGWVFRDPSDGWSLTNSANRSHVASALFLDALAVKAALCDAVARNFKTLKIRSDSKILNKMHQLPKQMSGNSECP</sequence>
<evidence type="ECO:0000259" key="1">
    <source>
        <dbReference type="Pfam" id="PF13456"/>
    </source>
</evidence>
<dbReference type="EMBL" id="CM010634">
    <property type="protein sequence ID" value="RID54092.1"/>
    <property type="molecule type" value="Genomic_DNA"/>
</dbReference>
<proteinExistence type="predicted"/>
<feature type="domain" description="RNase H type-1" evidence="1">
    <location>
        <begin position="25"/>
        <end position="100"/>
    </location>
</feature>
<dbReference type="GO" id="GO:0003676">
    <property type="term" value="F:nucleic acid binding"/>
    <property type="evidence" value="ECO:0007669"/>
    <property type="project" value="InterPro"/>
</dbReference>
<evidence type="ECO:0000313" key="2">
    <source>
        <dbReference type="EMBL" id="RID54092.1"/>
    </source>
</evidence>
<dbReference type="AlphaFoldDB" id="A0A397YKZ2"/>